<evidence type="ECO:0000313" key="6">
    <source>
        <dbReference type="Proteomes" id="UP000224567"/>
    </source>
</evidence>
<evidence type="ECO:0000256" key="3">
    <source>
        <dbReference type="SAM" id="Coils"/>
    </source>
</evidence>
<evidence type="ECO:0008006" key="7">
    <source>
        <dbReference type="Google" id="ProtNLM"/>
    </source>
</evidence>
<dbReference type="GO" id="GO:0003677">
    <property type="term" value="F:DNA binding"/>
    <property type="evidence" value="ECO:0007669"/>
    <property type="project" value="TreeGrafter"/>
</dbReference>
<feature type="region of interest" description="Disordered" evidence="4">
    <location>
        <begin position="147"/>
        <end position="202"/>
    </location>
</feature>
<sequence>MASQEESWEYLELRRRLKEDIRKKMKKNELGSSINKALPFNYGSFFGPSQPAIAQRVIQESKSQFENPTMAAKSGSTKSNNAPKVTNELESKVQMLKDNRDYSFLLSDDDAPSKAAGVTLPPSNQQYSSNTGRKLIEDGEVIQKPIPRNKLVALHKPKPTLSKLQPSTEIPQSGKSKVMPKQANRQKQAAPPSDARKLKRRHDGAEAISMIRKMFGYNPNKYQDDDDTSDMEANFNDILREEKQSAKIAMKEDQEELRKIEEQERRERLRRQAKKRKLQMAQGFAIMEQHANRSSSVSGIQPMNFTSDKLSSFSPGLTQDEDFNLGYTNIQPKGGVSSEEHTEYYDILGVDVTATPAEIKKAYYFKHTEYYDILGVDMTATPGEINKAYYFKQCLNTILEWMSITLGDATAIEENVKTRSWQD</sequence>
<proteinExistence type="inferred from homology"/>
<dbReference type="CDD" id="cd06257">
    <property type="entry name" value="DnaJ"/>
    <property type="match status" value="1"/>
</dbReference>
<dbReference type="InterPro" id="IPR013256">
    <property type="entry name" value="Chromatin_SPT2"/>
</dbReference>
<dbReference type="AlphaFoldDB" id="A0A2G2XKK8"/>
<reference evidence="5 6" key="1">
    <citation type="journal article" date="2017" name="Genome Biol.">
        <title>New reference genome sequences of hot pepper reveal the massive evolution of plant disease-resistance genes by retroduplication.</title>
        <authorList>
            <person name="Kim S."/>
            <person name="Park J."/>
            <person name="Yeom S.I."/>
            <person name="Kim Y.M."/>
            <person name="Seo E."/>
            <person name="Kim K.T."/>
            <person name="Kim M.S."/>
            <person name="Lee J.M."/>
            <person name="Cheong K."/>
            <person name="Shin H.S."/>
            <person name="Kim S.B."/>
            <person name="Han K."/>
            <person name="Lee J."/>
            <person name="Park M."/>
            <person name="Lee H.A."/>
            <person name="Lee H.Y."/>
            <person name="Lee Y."/>
            <person name="Oh S."/>
            <person name="Lee J.H."/>
            <person name="Choi E."/>
            <person name="Choi E."/>
            <person name="Lee S.E."/>
            <person name="Jeon J."/>
            <person name="Kim H."/>
            <person name="Choi G."/>
            <person name="Song H."/>
            <person name="Lee J."/>
            <person name="Lee S.C."/>
            <person name="Kwon J.K."/>
            <person name="Lee H.Y."/>
            <person name="Koo N."/>
            <person name="Hong Y."/>
            <person name="Kim R.W."/>
            <person name="Kang W.H."/>
            <person name="Huh J.H."/>
            <person name="Kang B.C."/>
            <person name="Yang T.J."/>
            <person name="Lee Y.H."/>
            <person name="Bennetzen J.L."/>
            <person name="Choi D."/>
        </authorList>
    </citation>
    <scope>NUCLEOTIDE SEQUENCE [LARGE SCALE GENOMIC DNA]</scope>
    <source>
        <strain evidence="6">cv. PBC81</strain>
    </source>
</reference>
<feature type="compositionally biased region" description="Polar residues" evidence="4">
    <location>
        <begin position="162"/>
        <end position="175"/>
    </location>
</feature>
<feature type="coiled-coil region" evidence="3">
    <location>
        <begin position="236"/>
        <end position="279"/>
    </location>
</feature>
<keyword evidence="2 3" id="KW-0175">Coiled coil</keyword>
<dbReference type="PANTHER" id="PTHR22691:SF8">
    <property type="entry name" value="PROTEIN SPT2 HOMOLOG"/>
    <property type="match status" value="1"/>
</dbReference>
<organism evidence="5 6">
    <name type="scientific">Capsicum baccatum</name>
    <name type="common">Peruvian pepper</name>
    <dbReference type="NCBI Taxonomy" id="33114"/>
    <lineage>
        <taxon>Eukaryota</taxon>
        <taxon>Viridiplantae</taxon>
        <taxon>Streptophyta</taxon>
        <taxon>Embryophyta</taxon>
        <taxon>Tracheophyta</taxon>
        <taxon>Spermatophyta</taxon>
        <taxon>Magnoliopsida</taxon>
        <taxon>eudicotyledons</taxon>
        <taxon>Gunneridae</taxon>
        <taxon>Pentapetalae</taxon>
        <taxon>asterids</taxon>
        <taxon>lamiids</taxon>
        <taxon>Solanales</taxon>
        <taxon>Solanaceae</taxon>
        <taxon>Solanoideae</taxon>
        <taxon>Capsiceae</taxon>
        <taxon>Capsicum</taxon>
    </lineage>
</organism>
<gene>
    <name evidence="5" type="ORF">CQW23_00397</name>
</gene>
<reference evidence="6" key="2">
    <citation type="journal article" date="2017" name="J. Anim. Genet.">
        <title>Multiple reference genome sequences of hot pepper reveal the massive evolution of plant disease resistance genes by retroduplication.</title>
        <authorList>
            <person name="Kim S."/>
            <person name="Park J."/>
            <person name="Yeom S.-I."/>
            <person name="Kim Y.-M."/>
            <person name="Seo E."/>
            <person name="Kim K.-T."/>
            <person name="Kim M.-S."/>
            <person name="Lee J.M."/>
            <person name="Cheong K."/>
            <person name="Shin H.-S."/>
            <person name="Kim S.-B."/>
            <person name="Han K."/>
            <person name="Lee J."/>
            <person name="Park M."/>
            <person name="Lee H.-A."/>
            <person name="Lee H.-Y."/>
            <person name="Lee Y."/>
            <person name="Oh S."/>
            <person name="Lee J.H."/>
            <person name="Choi E."/>
            <person name="Choi E."/>
            <person name="Lee S.E."/>
            <person name="Jeon J."/>
            <person name="Kim H."/>
            <person name="Choi G."/>
            <person name="Song H."/>
            <person name="Lee J."/>
            <person name="Lee S.-C."/>
            <person name="Kwon J.-K."/>
            <person name="Lee H.-Y."/>
            <person name="Koo N."/>
            <person name="Hong Y."/>
            <person name="Kim R.W."/>
            <person name="Kang W.-H."/>
            <person name="Huh J.H."/>
            <person name="Kang B.-C."/>
            <person name="Yang T.-J."/>
            <person name="Lee Y.-H."/>
            <person name="Bennetzen J.L."/>
            <person name="Choi D."/>
        </authorList>
    </citation>
    <scope>NUCLEOTIDE SEQUENCE [LARGE SCALE GENOMIC DNA]</scope>
    <source>
        <strain evidence="6">cv. PBC81</strain>
    </source>
</reference>
<dbReference type="SUPFAM" id="SSF46565">
    <property type="entry name" value="Chaperone J-domain"/>
    <property type="match status" value="2"/>
</dbReference>
<evidence type="ECO:0000256" key="4">
    <source>
        <dbReference type="SAM" id="MobiDB-lite"/>
    </source>
</evidence>
<dbReference type="GO" id="GO:0006334">
    <property type="term" value="P:nucleosome assembly"/>
    <property type="evidence" value="ECO:0007669"/>
    <property type="project" value="TreeGrafter"/>
</dbReference>
<dbReference type="InterPro" id="IPR036869">
    <property type="entry name" value="J_dom_sf"/>
</dbReference>
<protein>
    <recommendedName>
        <fullName evidence="7">J domain-containing protein</fullName>
    </recommendedName>
</protein>
<dbReference type="GO" id="GO:0006360">
    <property type="term" value="P:transcription by RNA polymerase I"/>
    <property type="evidence" value="ECO:0007669"/>
    <property type="project" value="TreeGrafter"/>
</dbReference>
<dbReference type="PANTHER" id="PTHR22691">
    <property type="entry name" value="YEAST SPT2-RELATED"/>
    <property type="match status" value="1"/>
</dbReference>
<evidence type="ECO:0000256" key="1">
    <source>
        <dbReference type="ARBA" id="ARBA00006461"/>
    </source>
</evidence>
<dbReference type="Gene3D" id="1.10.287.110">
    <property type="entry name" value="DnaJ domain"/>
    <property type="match status" value="1"/>
</dbReference>
<comment type="similarity">
    <text evidence="1">Belongs to the SPT2 family.</text>
</comment>
<evidence type="ECO:0000313" key="5">
    <source>
        <dbReference type="EMBL" id="PHT58034.1"/>
    </source>
</evidence>
<dbReference type="GO" id="GO:0042393">
    <property type="term" value="F:histone binding"/>
    <property type="evidence" value="ECO:0007669"/>
    <property type="project" value="TreeGrafter"/>
</dbReference>
<dbReference type="Proteomes" id="UP000224567">
    <property type="component" value="Unassembled WGS sequence"/>
</dbReference>
<evidence type="ECO:0000256" key="2">
    <source>
        <dbReference type="ARBA" id="ARBA00023054"/>
    </source>
</evidence>
<dbReference type="STRING" id="33114.A0A2G2XKK8"/>
<name>A0A2G2XKK8_CAPBA</name>
<dbReference type="GO" id="GO:0005730">
    <property type="term" value="C:nucleolus"/>
    <property type="evidence" value="ECO:0007669"/>
    <property type="project" value="TreeGrafter"/>
</dbReference>
<dbReference type="OrthoDB" id="6259853at2759"/>
<dbReference type="Pfam" id="PF08243">
    <property type="entry name" value="SPT2"/>
    <property type="match status" value="1"/>
</dbReference>
<dbReference type="InterPro" id="IPR001623">
    <property type="entry name" value="DnaJ_domain"/>
</dbReference>
<comment type="caution">
    <text evidence="5">The sequence shown here is derived from an EMBL/GenBank/DDBJ whole genome shotgun (WGS) entry which is preliminary data.</text>
</comment>
<dbReference type="EMBL" id="MLFT02000001">
    <property type="protein sequence ID" value="PHT58034.1"/>
    <property type="molecule type" value="Genomic_DNA"/>
</dbReference>
<dbReference type="SMART" id="SM00784">
    <property type="entry name" value="SPT2"/>
    <property type="match status" value="1"/>
</dbReference>
<accession>A0A2G2XKK8</accession>
<keyword evidence="6" id="KW-1185">Reference proteome</keyword>